<feature type="region of interest" description="Disordered" evidence="1">
    <location>
        <begin position="1"/>
        <end position="56"/>
    </location>
</feature>
<organism evidence="2 3">
    <name type="scientific">Natrinema gari JCM 14663</name>
    <dbReference type="NCBI Taxonomy" id="1230459"/>
    <lineage>
        <taxon>Archaea</taxon>
        <taxon>Methanobacteriati</taxon>
        <taxon>Methanobacteriota</taxon>
        <taxon>Stenosarchaea group</taxon>
        <taxon>Halobacteria</taxon>
        <taxon>Halobacteriales</taxon>
        <taxon>Natrialbaceae</taxon>
        <taxon>Natrinema</taxon>
    </lineage>
</organism>
<dbReference type="Proteomes" id="UP000011592">
    <property type="component" value="Unassembled WGS sequence"/>
</dbReference>
<protein>
    <submittedName>
        <fullName evidence="2">Phage/plasmid primase, P4 family protein</fullName>
    </submittedName>
</protein>
<evidence type="ECO:0000313" key="3">
    <source>
        <dbReference type="Proteomes" id="UP000011592"/>
    </source>
</evidence>
<dbReference type="AlphaFoldDB" id="L9ZI82"/>
<sequence>VESAATPSQQSGLEQAASTDGGSVSAQDETDVDEEPAERSSVPLPPEDATGPKPNARRLKAILEENGSSLSKSDLFGRAANRFDIPPSDAKSALEKGRQEGILTDAGGDTIRSV</sequence>
<dbReference type="EMBL" id="AOIJ01000001">
    <property type="protein sequence ID" value="ELY86044.1"/>
    <property type="molecule type" value="Genomic_DNA"/>
</dbReference>
<feature type="compositionally biased region" description="Polar residues" evidence="1">
    <location>
        <begin position="1"/>
        <end position="27"/>
    </location>
</feature>
<dbReference type="RefSeq" id="WP_008451456.1">
    <property type="nucleotide sequence ID" value="NZ_AOIJ01000001.1"/>
</dbReference>
<gene>
    <name evidence="2" type="ORF">C486_00005</name>
</gene>
<keyword evidence="3" id="KW-1185">Reference proteome</keyword>
<feature type="non-terminal residue" evidence="2">
    <location>
        <position position="1"/>
    </location>
</feature>
<name>L9ZI82_9EURY</name>
<evidence type="ECO:0000313" key="2">
    <source>
        <dbReference type="EMBL" id="ELY86044.1"/>
    </source>
</evidence>
<comment type="caution">
    <text evidence="2">The sequence shown here is derived from an EMBL/GenBank/DDBJ whole genome shotgun (WGS) entry which is preliminary data.</text>
</comment>
<feature type="region of interest" description="Disordered" evidence="1">
    <location>
        <begin position="83"/>
        <end position="114"/>
    </location>
</feature>
<evidence type="ECO:0000256" key="1">
    <source>
        <dbReference type="SAM" id="MobiDB-lite"/>
    </source>
</evidence>
<proteinExistence type="predicted"/>
<reference evidence="2 3" key="1">
    <citation type="journal article" date="2014" name="PLoS Genet.">
        <title>Phylogenetically driven sequencing of extremely halophilic archaea reveals strategies for static and dynamic osmo-response.</title>
        <authorList>
            <person name="Becker E.A."/>
            <person name="Seitzer P.M."/>
            <person name="Tritt A."/>
            <person name="Larsen D."/>
            <person name="Krusor M."/>
            <person name="Yao A.I."/>
            <person name="Wu D."/>
            <person name="Madern D."/>
            <person name="Eisen J.A."/>
            <person name="Darling A.E."/>
            <person name="Facciotti M.T."/>
        </authorList>
    </citation>
    <scope>NUCLEOTIDE SEQUENCE [LARGE SCALE GENOMIC DNA]</scope>
    <source>
        <strain evidence="2 3">JCM 14663</strain>
    </source>
</reference>
<accession>L9ZI82</accession>